<gene>
    <name evidence="2" type="ORF">SA2016_3683</name>
</gene>
<dbReference type="SUPFAM" id="SSF51556">
    <property type="entry name" value="Metallo-dependent hydrolases"/>
    <property type="match status" value="1"/>
</dbReference>
<proteinExistence type="predicted"/>
<dbReference type="Pfam" id="PF01979">
    <property type="entry name" value="Amidohydro_1"/>
    <property type="match status" value="1"/>
</dbReference>
<dbReference type="InterPro" id="IPR057744">
    <property type="entry name" value="OTAase-like"/>
</dbReference>
<dbReference type="PANTHER" id="PTHR43135:SF3">
    <property type="entry name" value="ALPHA-D-RIBOSE 1-METHYLPHOSPHONATE 5-TRIPHOSPHATE DIPHOSPHATASE"/>
    <property type="match status" value="1"/>
</dbReference>
<dbReference type="KEGG" id="satk:SA2016_3683"/>
<dbReference type="Gene3D" id="2.30.40.10">
    <property type="entry name" value="Urease, subunit C, domain 1"/>
    <property type="match status" value="1"/>
</dbReference>
<organism evidence="2 3">
    <name type="scientific">Sinomonas atrocyanea</name>
    <dbReference type="NCBI Taxonomy" id="37927"/>
    <lineage>
        <taxon>Bacteria</taxon>
        <taxon>Bacillati</taxon>
        <taxon>Actinomycetota</taxon>
        <taxon>Actinomycetes</taxon>
        <taxon>Micrococcales</taxon>
        <taxon>Micrococcaceae</taxon>
        <taxon>Sinomonas</taxon>
    </lineage>
</organism>
<dbReference type="PANTHER" id="PTHR43135">
    <property type="entry name" value="ALPHA-D-RIBOSE 1-METHYLPHOSPHONATE 5-TRIPHOSPHATE DIPHOSPHATASE"/>
    <property type="match status" value="1"/>
</dbReference>
<sequence>MPYDLLITNARYLDASAGEYREGDIRVVNGTIAEIGADLAAAGQATVDASGKFVLPGLIDCHVHVTAATADLTQLGEWSPNYAALNTAKLMGNMLDRGFTTVRDVAGADFGLHDAQAEGLLRGPRLFFGGKALSQTGGHADPRPRGRAAHDGGYCCPHIGRLADGVDQVRQAARDELRKGAHHIKIMAGGGVASPTDRIDSTQYSVSEIEAAVEEAEAANRYVTAHAYTGRAINRALRAGVRGIEHGNLLDDESLELFKEHNAFLTMNLVTYWALEREGRNFGLSQENWEKVAEVLDGGYEALGRAHEAGINLAYGSDLLGGMQAHQAKEFAIRGKIQPAIDVIRSATTTAAALLQREGQLGVIAPGAQGDFVITGEDPVADLSVLADTRLDYVIQGGSIVRGPGNGPSEEGPGPR</sequence>
<dbReference type="Gene3D" id="3.20.20.140">
    <property type="entry name" value="Metal-dependent hydrolases"/>
    <property type="match status" value="1"/>
</dbReference>
<protein>
    <submittedName>
        <fullName evidence="2">Peptidase M38</fullName>
    </submittedName>
</protein>
<dbReference type="InterPro" id="IPR032466">
    <property type="entry name" value="Metal_Hydrolase"/>
</dbReference>
<dbReference type="Proteomes" id="UP000070134">
    <property type="component" value="Chromosome"/>
</dbReference>
<dbReference type="InterPro" id="IPR051781">
    <property type="entry name" value="Metallo-dep_Hydrolase"/>
</dbReference>
<dbReference type="InterPro" id="IPR011059">
    <property type="entry name" value="Metal-dep_hydrolase_composite"/>
</dbReference>
<keyword evidence="3" id="KW-1185">Reference proteome</keyword>
<reference evidence="2 3" key="1">
    <citation type="submission" date="2016-02" db="EMBL/GenBank/DDBJ databases">
        <title>Complete genome of Sinomonas atrocyanea KCTC 3377.</title>
        <authorList>
            <person name="Kim K.M."/>
        </authorList>
    </citation>
    <scope>NUCLEOTIDE SEQUENCE [LARGE SCALE GENOMIC DNA]</scope>
    <source>
        <strain evidence="2 3">KCTC 3377</strain>
    </source>
</reference>
<dbReference type="GO" id="GO:0016810">
    <property type="term" value="F:hydrolase activity, acting on carbon-nitrogen (but not peptide) bonds"/>
    <property type="evidence" value="ECO:0007669"/>
    <property type="project" value="InterPro"/>
</dbReference>
<evidence type="ECO:0000313" key="3">
    <source>
        <dbReference type="Proteomes" id="UP000070134"/>
    </source>
</evidence>
<dbReference type="RefSeq" id="WP_066500899.1">
    <property type="nucleotide sequence ID" value="NZ_BJMO01000024.1"/>
</dbReference>
<evidence type="ECO:0000259" key="1">
    <source>
        <dbReference type="Pfam" id="PF01979"/>
    </source>
</evidence>
<dbReference type="SUPFAM" id="SSF51338">
    <property type="entry name" value="Composite domain of metallo-dependent hydrolases"/>
    <property type="match status" value="1"/>
</dbReference>
<dbReference type="PATRIC" id="fig|37927.3.peg.3776"/>
<dbReference type="STRING" id="37927.SA2016_3683"/>
<dbReference type="OrthoDB" id="3189065at2"/>
<feature type="domain" description="Amidohydrolase-related" evidence="1">
    <location>
        <begin position="53"/>
        <end position="401"/>
    </location>
</feature>
<accession>A0A127A5Z4</accession>
<dbReference type="EMBL" id="CP014518">
    <property type="protein sequence ID" value="AMM34341.1"/>
    <property type="molecule type" value="Genomic_DNA"/>
</dbReference>
<dbReference type="AlphaFoldDB" id="A0A127A5Z4"/>
<evidence type="ECO:0000313" key="2">
    <source>
        <dbReference type="EMBL" id="AMM34341.1"/>
    </source>
</evidence>
<dbReference type="CDD" id="cd01299">
    <property type="entry name" value="Met_dep_hydrolase_A"/>
    <property type="match status" value="1"/>
</dbReference>
<dbReference type="InterPro" id="IPR006680">
    <property type="entry name" value="Amidohydro-rel"/>
</dbReference>
<name>A0A127A5Z4_9MICC</name>